<sequence length="657" mass="71272">MVLVLDGLILTHNITSSPQEAVGGDGDGDGDDGESVTPYNEPLDYSQIELMRKRVLELELIVSNTSSPSREKELLEMVIRLTSGLHIPDVTQLYTQAKTIQQLCRQRDFIMNQVEEERARQEAERHNFDRLTEALISRRSHPTHSTTTTPTTTTTYREEELERQVATLDADNKALRQKLSEYHIRVQSVEAELAQLRPVLLMRPYALTHSFPPSHDLYLHSSTHRNDGTKRVKRRKQGDPDQDATEEELDNSAAASATPRPKPRGDYYRRRDTDQFVDNLRHRRRVQKKSGATLADARAEHVLLAARKVGRERAWILARSGPIGGRDKDKDIKNDNEQSTATPKTPRKHQTVPVGNGSTTSVIYLNSPIPPTADTASMEHVSSDFSPAQTPLISRKSTRNQVTRERITRNNPLNPLDSLLTAASTISMIEGDEDEVEVGDGDGDVDVVESNTKLFSKAPIRRMPPVGVDSPAPPKRRRLASNRPARSLASSMAASDAKGATGGSGRARSGLDVLADQAAVFSSQDHDSPSGKDKGKGKGKAKAAVLGSTGTGMGGGKRTPAAGESGRQKTHPQNQAPQHKTSSPSSSTVPVTVTTSEAERKLSLPKSPPSRVPSPASVHSPCSDTPQGTVTVPPKGGQNISLAGSPRTNSSAVKGAT</sequence>
<feature type="compositionally biased region" description="Polar residues" evidence="2">
    <location>
        <begin position="571"/>
        <end position="580"/>
    </location>
</feature>
<accession>A0AAD4MBV5</accession>
<proteinExistence type="predicted"/>
<feature type="region of interest" description="Disordered" evidence="2">
    <location>
        <begin position="321"/>
        <end position="356"/>
    </location>
</feature>
<evidence type="ECO:0000313" key="4">
    <source>
        <dbReference type="Proteomes" id="UP001203297"/>
    </source>
</evidence>
<comment type="caution">
    <text evidence="3">The sequence shown here is derived from an EMBL/GenBank/DDBJ whole genome shotgun (WGS) entry which is preliminary data.</text>
</comment>
<organism evidence="3 4">
    <name type="scientific">Multifurca ochricompacta</name>
    <dbReference type="NCBI Taxonomy" id="376703"/>
    <lineage>
        <taxon>Eukaryota</taxon>
        <taxon>Fungi</taxon>
        <taxon>Dikarya</taxon>
        <taxon>Basidiomycota</taxon>
        <taxon>Agaricomycotina</taxon>
        <taxon>Agaricomycetes</taxon>
        <taxon>Russulales</taxon>
        <taxon>Russulaceae</taxon>
        <taxon>Multifurca</taxon>
    </lineage>
</organism>
<protein>
    <submittedName>
        <fullName evidence="3">Uncharacterized protein</fullName>
    </submittedName>
</protein>
<feature type="compositionally biased region" description="Polar residues" evidence="2">
    <location>
        <begin position="638"/>
        <end position="657"/>
    </location>
</feature>
<feature type="compositionally biased region" description="Low complexity" evidence="2">
    <location>
        <begin position="581"/>
        <end position="596"/>
    </location>
</feature>
<name>A0AAD4MBV5_9AGAM</name>
<dbReference type="AlphaFoldDB" id="A0AAD4MBV5"/>
<dbReference type="Proteomes" id="UP001203297">
    <property type="component" value="Unassembled WGS sequence"/>
</dbReference>
<evidence type="ECO:0000256" key="1">
    <source>
        <dbReference type="SAM" id="Coils"/>
    </source>
</evidence>
<feature type="compositionally biased region" description="Basic and acidic residues" evidence="2">
    <location>
        <begin position="263"/>
        <end position="274"/>
    </location>
</feature>
<reference evidence="3" key="1">
    <citation type="journal article" date="2022" name="New Phytol.">
        <title>Evolutionary transition to the ectomycorrhizal habit in the genomes of a hyperdiverse lineage of mushroom-forming fungi.</title>
        <authorList>
            <person name="Looney B."/>
            <person name="Miyauchi S."/>
            <person name="Morin E."/>
            <person name="Drula E."/>
            <person name="Courty P.E."/>
            <person name="Kohler A."/>
            <person name="Kuo A."/>
            <person name="LaButti K."/>
            <person name="Pangilinan J."/>
            <person name="Lipzen A."/>
            <person name="Riley R."/>
            <person name="Andreopoulos W."/>
            <person name="He G."/>
            <person name="Johnson J."/>
            <person name="Nolan M."/>
            <person name="Tritt A."/>
            <person name="Barry K.W."/>
            <person name="Grigoriev I.V."/>
            <person name="Nagy L.G."/>
            <person name="Hibbett D."/>
            <person name="Henrissat B."/>
            <person name="Matheny P.B."/>
            <person name="Labbe J."/>
            <person name="Martin F.M."/>
        </authorList>
    </citation>
    <scope>NUCLEOTIDE SEQUENCE</scope>
    <source>
        <strain evidence="3">BPL690</strain>
    </source>
</reference>
<evidence type="ECO:0000256" key="2">
    <source>
        <dbReference type="SAM" id="MobiDB-lite"/>
    </source>
</evidence>
<feature type="coiled-coil region" evidence="1">
    <location>
        <begin position="100"/>
        <end position="131"/>
    </location>
</feature>
<feature type="region of interest" description="Disordered" evidence="2">
    <location>
        <begin position="458"/>
        <end position="657"/>
    </location>
</feature>
<evidence type="ECO:0000313" key="3">
    <source>
        <dbReference type="EMBL" id="KAI0307014.1"/>
    </source>
</evidence>
<keyword evidence="4" id="KW-1185">Reference proteome</keyword>
<feature type="compositionally biased region" description="Acidic residues" evidence="2">
    <location>
        <begin position="240"/>
        <end position="250"/>
    </location>
</feature>
<dbReference type="EMBL" id="WTXG01000002">
    <property type="protein sequence ID" value="KAI0307014.1"/>
    <property type="molecule type" value="Genomic_DNA"/>
</dbReference>
<feature type="region of interest" description="Disordered" evidence="2">
    <location>
        <begin position="16"/>
        <end position="41"/>
    </location>
</feature>
<feature type="compositionally biased region" description="Basic and acidic residues" evidence="2">
    <location>
        <begin position="524"/>
        <end position="536"/>
    </location>
</feature>
<keyword evidence="1" id="KW-0175">Coiled coil</keyword>
<feature type="region of interest" description="Disordered" evidence="2">
    <location>
        <begin position="211"/>
        <end position="293"/>
    </location>
</feature>
<feature type="compositionally biased region" description="Basic and acidic residues" evidence="2">
    <location>
        <begin position="325"/>
        <end position="336"/>
    </location>
</feature>
<gene>
    <name evidence="3" type="ORF">B0F90DRAFT_1813845</name>
</gene>
<feature type="coiled-coil region" evidence="1">
    <location>
        <begin position="158"/>
        <end position="192"/>
    </location>
</feature>